<feature type="non-terminal residue" evidence="1">
    <location>
        <position position="1"/>
    </location>
</feature>
<reference evidence="1 2" key="1">
    <citation type="submission" date="2017-12" db="EMBL/GenBank/DDBJ databases">
        <title>Hemimetabolous genomes reveal molecular basis of termite eusociality.</title>
        <authorList>
            <person name="Harrison M.C."/>
            <person name="Jongepier E."/>
            <person name="Robertson H.M."/>
            <person name="Arning N."/>
            <person name="Bitard-Feildel T."/>
            <person name="Chao H."/>
            <person name="Childers C.P."/>
            <person name="Dinh H."/>
            <person name="Doddapaneni H."/>
            <person name="Dugan S."/>
            <person name="Gowin J."/>
            <person name="Greiner C."/>
            <person name="Han Y."/>
            <person name="Hu H."/>
            <person name="Hughes D.S.T."/>
            <person name="Huylmans A.-K."/>
            <person name="Kemena C."/>
            <person name="Kremer L.P.M."/>
            <person name="Lee S.L."/>
            <person name="Lopez-Ezquerra A."/>
            <person name="Mallet L."/>
            <person name="Monroy-Kuhn J.M."/>
            <person name="Moser A."/>
            <person name="Murali S.C."/>
            <person name="Muzny D.M."/>
            <person name="Otani S."/>
            <person name="Piulachs M.-D."/>
            <person name="Poelchau M."/>
            <person name="Qu J."/>
            <person name="Schaub F."/>
            <person name="Wada-Katsumata A."/>
            <person name="Worley K.C."/>
            <person name="Xie Q."/>
            <person name="Ylla G."/>
            <person name="Poulsen M."/>
            <person name="Gibbs R.A."/>
            <person name="Schal C."/>
            <person name="Richards S."/>
            <person name="Belles X."/>
            <person name="Korb J."/>
            <person name="Bornberg-Bauer E."/>
        </authorList>
    </citation>
    <scope>NUCLEOTIDE SEQUENCE [LARGE SCALE GENOMIC DNA]</scope>
    <source>
        <tissue evidence="1">Whole body</tissue>
    </source>
</reference>
<keyword evidence="2" id="KW-1185">Reference proteome</keyword>
<comment type="caution">
    <text evidence="1">The sequence shown here is derived from an EMBL/GenBank/DDBJ whole genome shotgun (WGS) entry which is preliminary data.</text>
</comment>
<organism evidence="1 2">
    <name type="scientific">Cryptotermes secundus</name>
    <dbReference type="NCBI Taxonomy" id="105785"/>
    <lineage>
        <taxon>Eukaryota</taxon>
        <taxon>Metazoa</taxon>
        <taxon>Ecdysozoa</taxon>
        <taxon>Arthropoda</taxon>
        <taxon>Hexapoda</taxon>
        <taxon>Insecta</taxon>
        <taxon>Pterygota</taxon>
        <taxon>Neoptera</taxon>
        <taxon>Polyneoptera</taxon>
        <taxon>Dictyoptera</taxon>
        <taxon>Blattodea</taxon>
        <taxon>Blattoidea</taxon>
        <taxon>Termitoidae</taxon>
        <taxon>Kalotermitidae</taxon>
        <taxon>Cryptotermitinae</taxon>
        <taxon>Cryptotermes</taxon>
    </lineage>
</organism>
<protein>
    <submittedName>
        <fullName evidence="1">Uncharacterized protein</fullName>
    </submittedName>
</protein>
<dbReference type="AlphaFoldDB" id="A0A2J7PK01"/>
<accession>A0A2J7PK01</accession>
<sequence length="168" mass="19912">KTHSVYFKAKMSQSDQSTLKFMDKQINSTYCIDFLGVTLDSTFWQGHITRVITKLNSACSAIRTLKLFLTIENLRMVYFAYKNTSKFVISMEVYTINTRQSINLYLPSVNLSKCKRGPYFMGIKIFNHFPRDIRKLLYDVNKFKVVTKNFFLQESFYSINEYFEWSDK</sequence>
<dbReference type="EMBL" id="NEVH01024944">
    <property type="protein sequence ID" value="PNF16664.1"/>
    <property type="molecule type" value="Genomic_DNA"/>
</dbReference>
<gene>
    <name evidence="1" type="ORF">B7P43_G06414</name>
</gene>
<dbReference type="InParanoid" id="A0A2J7PK01"/>
<evidence type="ECO:0000313" key="2">
    <source>
        <dbReference type="Proteomes" id="UP000235965"/>
    </source>
</evidence>
<evidence type="ECO:0000313" key="1">
    <source>
        <dbReference type="EMBL" id="PNF16664.1"/>
    </source>
</evidence>
<name>A0A2J7PK01_9NEOP</name>
<dbReference type="Proteomes" id="UP000235965">
    <property type="component" value="Unassembled WGS sequence"/>
</dbReference>
<proteinExistence type="predicted"/>